<sequence>MKGNIVASTRAFISYCHCNWFGRAIRHSTAFDLVKNNHNKHKIDYFWINFITY</sequence>
<comment type="caution">
    <text evidence="1">The sequence shown here is derived from an EMBL/GenBank/DDBJ whole genome shotgun (WGS) entry which is preliminary data.</text>
</comment>
<evidence type="ECO:0000313" key="1">
    <source>
        <dbReference type="EMBL" id="KAF5773637.1"/>
    </source>
</evidence>
<gene>
    <name evidence="1" type="ORF">HanXRQr2_Chr13g0590791</name>
</gene>
<dbReference type="AlphaFoldDB" id="A0A9K3HAH3"/>
<dbReference type="Gramene" id="mRNA:HanXRQr2_Chr13g0590791">
    <property type="protein sequence ID" value="CDS:HanXRQr2_Chr13g0590791.1"/>
    <property type="gene ID" value="HanXRQr2_Chr13g0590791"/>
</dbReference>
<organism evidence="1 2">
    <name type="scientific">Helianthus annuus</name>
    <name type="common">Common sunflower</name>
    <dbReference type="NCBI Taxonomy" id="4232"/>
    <lineage>
        <taxon>Eukaryota</taxon>
        <taxon>Viridiplantae</taxon>
        <taxon>Streptophyta</taxon>
        <taxon>Embryophyta</taxon>
        <taxon>Tracheophyta</taxon>
        <taxon>Spermatophyta</taxon>
        <taxon>Magnoliopsida</taxon>
        <taxon>eudicotyledons</taxon>
        <taxon>Gunneridae</taxon>
        <taxon>Pentapetalae</taxon>
        <taxon>asterids</taxon>
        <taxon>campanulids</taxon>
        <taxon>Asterales</taxon>
        <taxon>Asteraceae</taxon>
        <taxon>Asteroideae</taxon>
        <taxon>Heliantheae alliance</taxon>
        <taxon>Heliantheae</taxon>
        <taxon>Helianthus</taxon>
    </lineage>
</organism>
<dbReference type="EMBL" id="MNCJ02000328">
    <property type="protein sequence ID" value="KAF5773637.1"/>
    <property type="molecule type" value="Genomic_DNA"/>
</dbReference>
<reference evidence="1" key="1">
    <citation type="journal article" date="2017" name="Nature">
        <title>The sunflower genome provides insights into oil metabolism, flowering and Asterid evolution.</title>
        <authorList>
            <person name="Badouin H."/>
            <person name="Gouzy J."/>
            <person name="Grassa C.J."/>
            <person name="Murat F."/>
            <person name="Staton S.E."/>
            <person name="Cottret L."/>
            <person name="Lelandais-Briere C."/>
            <person name="Owens G.L."/>
            <person name="Carrere S."/>
            <person name="Mayjonade B."/>
            <person name="Legrand L."/>
            <person name="Gill N."/>
            <person name="Kane N.C."/>
            <person name="Bowers J.E."/>
            <person name="Hubner S."/>
            <person name="Bellec A."/>
            <person name="Berard A."/>
            <person name="Berges H."/>
            <person name="Blanchet N."/>
            <person name="Boniface M.C."/>
            <person name="Brunel D."/>
            <person name="Catrice O."/>
            <person name="Chaidir N."/>
            <person name="Claudel C."/>
            <person name="Donnadieu C."/>
            <person name="Faraut T."/>
            <person name="Fievet G."/>
            <person name="Helmstetter N."/>
            <person name="King M."/>
            <person name="Knapp S.J."/>
            <person name="Lai Z."/>
            <person name="Le Paslier M.C."/>
            <person name="Lippi Y."/>
            <person name="Lorenzon L."/>
            <person name="Mandel J.R."/>
            <person name="Marage G."/>
            <person name="Marchand G."/>
            <person name="Marquand E."/>
            <person name="Bret-Mestries E."/>
            <person name="Morien E."/>
            <person name="Nambeesan S."/>
            <person name="Nguyen T."/>
            <person name="Pegot-Espagnet P."/>
            <person name="Pouilly N."/>
            <person name="Raftis F."/>
            <person name="Sallet E."/>
            <person name="Schiex T."/>
            <person name="Thomas J."/>
            <person name="Vandecasteele C."/>
            <person name="Vares D."/>
            <person name="Vear F."/>
            <person name="Vautrin S."/>
            <person name="Crespi M."/>
            <person name="Mangin B."/>
            <person name="Burke J.M."/>
            <person name="Salse J."/>
            <person name="Munos S."/>
            <person name="Vincourt P."/>
            <person name="Rieseberg L.H."/>
            <person name="Langlade N.B."/>
        </authorList>
    </citation>
    <scope>NUCLEOTIDE SEQUENCE</scope>
    <source>
        <tissue evidence="1">Leaves</tissue>
    </source>
</reference>
<protein>
    <submittedName>
        <fullName evidence="1">Uncharacterized protein</fullName>
    </submittedName>
</protein>
<proteinExistence type="predicted"/>
<accession>A0A9K3HAH3</accession>
<keyword evidence="2" id="KW-1185">Reference proteome</keyword>
<dbReference type="Proteomes" id="UP000215914">
    <property type="component" value="Unassembled WGS sequence"/>
</dbReference>
<reference evidence="1" key="2">
    <citation type="submission" date="2020-06" db="EMBL/GenBank/DDBJ databases">
        <title>Helianthus annuus Genome sequencing and assembly Release 2.</title>
        <authorList>
            <person name="Gouzy J."/>
            <person name="Langlade N."/>
            <person name="Munos S."/>
        </authorList>
    </citation>
    <scope>NUCLEOTIDE SEQUENCE</scope>
    <source>
        <tissue evidence="1">Leaves</tissue>
    </source>
</reference>
<evidence type="ECO:0000313" key="2">
    <source>
        <dbReference type="Proteomes" id="UP000215914"/>
    </source>
</evidence>
<name>A0A9K3HAH3_HELAN</name>